<name>A0A8S5UAS9_9CAUD</name>
<sequence>MSNFDFLPPLVDFVEDKAKSFLSKNGMNGFDDLKKESKDHSLNVVDYINSLLNNLVEKVATFRQDTFNNVRDDFNEHYLK</sequence>
<evidence type="ECO:0000313" key="1">
    <source>
        <dbReference type="EMBL" id="DAF91576.1"/>
    </source>
</evidence>
<protein>
    <submittedName>
        <fullName evidence="1">Uncharacterized protein</fullName>
    </submittedName>
</protein>
<reference evidence="1" key="1">
    <citation type="journal article" date="2021" name="Proc. Natl. Acad. Sci. U.S.A.">
        <title>A Catalog of Tens of Thousands of Viruses from Human Metagenomes Reveals Hidden Associations with Chronic Diseases.</title>
        <authorList>
            <person name="Tisza M.J."/>
            <person name="Buck C.B."/>
        </authorList>
    </citation>
    <scope>NUCLEOTIDE SEQUENCE</scope>
    <source>
        <strain evidence="1">CtlIg4</strain>
    </source>
</reference>
<proteinExistence type="predicted"/>
<accession>A0A8S5UAS9</accession>
<dbReference type="EMBL" id="BK016057">
    <property type="protein sequence ID" value="DAF91576.1"/>
    <property type="molecule type" value="Genomic_DNA"/>
</dbReference>
<organism evidence="1">
    <name type="scientific">Siphoviridae sp. ctlIg4</name>
    <dbReference type="NCBI Taxonomy" id="2825647"/>
    <lineage>
        <taxon>Viruses</taxon>
        <taxon>Duplodnaviria</taxon>
        <taxon>Heunggongvirae</taxon>
        <taxon>Uroviricota</taxon>
        <taxon>Caudoviricetes</taxon>
    </lineage>
</organism>